<proteinExistence type="predicted"/>
<dbReference type="InterPro" id="IPR036296">
    <property type="entry name" value="SKP1-like_dim_sf"/>
</dbReference>
<dbReference type="InterPro" id="IPR011333">
    <property type="entry name" value="SKP1/BTB/POZ_sf"/>
</dbReference>
<dbReference type="GO" id="GO:0006511">
    <property type="term" value="P:ubiquitin-dependent protein catabolic process"/>
    <property type="evidence" value="ECO:0007669"/>
    <property type="project" value="InterPro"/>
</dbReference>
<dbReference type="EMBL" id="MKKU01000704">
    <property type="protein sequence ID" value="RNF03826.1"/>
    <property type="molecule type" value="Genomic_DNA"/>
</dbReference>
<sequence>MASSALTARLELRSVTSLVEGKQQTRLPLHVNLRLGDGALFRCPSAVLRGGSLTLSELLESVKEEEEVASQQVELPLPSVDSAVFETVALYLEHFYGSTTSTSPGEDKSSVGNLQIVRPSTLSRPVHVQELYHLSDWEHCFVVQRLLMWPQNLWELSREGQWVDAAAAAAGSSQSVGQCNVQHLLRVLEAATMLEMSFLRDLCAAVLSNLLMDVDEQGILELMGVTETFGPDEERALLNEYPWLKF</sequence>
<dbReference type="Proteomes" id="UP000284403">
    <property type="component" value="Unassembled WGS sequence"/>
</dbReference>
<name>A0A422NED9_9TRYP</name>
<accession>A0A422NED9</accession>
<evidence type="ECO:0000313" key="1">
    <source>
        <dbReference type="EMBL" id="RNF03826.1"/>
    </source>
</evidence>
<dbReference type="GeneID" id="40321774"/>
<organism evidence="1 2">
    <name type="scientific">Trypanosoma conorhini</name>
    <dbReference type="NCBI Taxonomy" id="83891"/>
    <lineage>
        <taxon>Eukaryota</taxon>
        <taxon>Discoba</taxon>
        <taxon>Euglenozoa</taxon>
        <taxon>Kinetoplastea</taxon>
        <taxon>Metakinetoplastina</taxon>
        <taxon>Trypanosomatida</taxon>
        <taxon>Trypanosomatidae</taxon>
        <taxon>Trypanosoma</taxon>
    </lineage>
</organism>
<comment type="caution">
    <text evidence="1">The sequence shown here is derived from an EMBL/GenBank/DDBJ whole genome shotgun (WGS) entry which is preliminary data.</text>
</comment>
<protein>
    <submittedName>
        <fullName evidence="1">Uncharacterized protein</fullName>
    </submittedName>
</protein>
<dbReference type="Gene3D" id="3.30.710.10">
    <property type="entry name" value="Potassium Channel Kv1.1, Chain A"/>
    <property type="match status" value="1"/>
</dbReference>
<gene>
    <name evidence="1" type="ORF">Tco025E_08163</name>
</gene>
<dbReference type="AlphaFoldDB" id="A0A422NED9"/>
<reference evidence="1 2" key="1">
    <citation type="journal article" date="2018" name="BMC Genomics">
        <title>Genomic comparison of Trypanosoma conorhini and Trypanosoma rangeli to Trypanosoma cruzi strains of high and low virulence.</title>
        <authorList>
            <person name="Bradwell K.R."/>
            <person name="Koparde V.N."/>
            <person name="Matveyev A.V."/>
            <person name="Serrano M.G."/>
            <person name="Alves J.M."/>
            <person name="Parikh H."/>
            <person name="Huang B."/>
            <person name="Lee V."/>
            <person name="Espinosa-Alvarez O."/>
            <person name="Ortiz P.A."/>
            <person name="Costa-Martins A.G."/>
            <person name="Teixeira M.M."/>
            <person name="Buck G.A."/>
        </authorList>
    </citation>
    <scope>NUCLEOTIDE SEQUENCE [LARGE SCALE GENOMIC DNA]</scope>
    <source>
        <strain evidence="1 2">025E</strain>
    </source>
</reference>
<dbReference type="SUPFAM" id="SSF81382">
    <property type="entry name" value="Skp1 dimerisation domain-like"/>
    <property type="match status" value="1"/>
</dbReference>
<dbReference type="OrthoDB" id="264345at2759"/>
<evidence type="ECO:0000313" key="2">
    <source>
        <dbReference type="Proteomes" id="UP000284403"/>
    </source>
</evidence>
<keyword evidence="2" id="KW-1185">Reference proteome</keyword>
<dbReference type="RefSeq" id="XP_029224923.1">
    <property type="nucleotide sequence ID" value="XM_029375018.1"/>
</dbReference>